<dbReference type="AlphaFoldDB" id="A0A090WJH9"/>
<dbReference type="GO" id="GO:0008663">
    <property type="term" value="F:2',3'-cyclic-nucleotide 2'-phosphodiesterase activity"/>
    <property type="evidence" value="ECO:0007669"/>
    <property type="project" value="UniProtKB-EC"/>
</dbReference>
<evidence type="ECO:0000256" key="1">
    <source>
        <dbReference type="SAM" id="Phobius"/>
    </source>
</evidence>
<keyword evidence="1" id="KW-0812">Transmembrane</keyword>
<dbReference type="EC" id="3.1.4.16" evidence="2"/>
<keyword evidence="1" id="KW-1133">Transmembrane helix</keyword>
<dbReference type="EMBL" id="BBNU01000001">
    <property type="protein sequence ID" value="GAL77225.1"/>
    <property type="molecule type" value="Genomic_DNA"/>
</dbReference>
<sequence length="37" mass="3930">MDNSIIFAVGGVILGLAIGFIIAKTLEKNNASKLIKR</sequence>
<keyword evidence="2" id="KW-0378">Hydrolase</keyword>
<dbReference type="Proteomes" id="UP000029643">
    <property type="component" value="Unassembled WGS sequence"/>
</dbReference>
<organism evidence="2 3">
    <name type="scientific">Algibacter lectus</name>
    <dbReference type="NCBI Taxonomy" id="221126"/>
    <lineage>
        <taxon>Bacteria</taxon>
        <taxon>Pseudomonadati</taxon>
        <taxon>Bacteroidota</taxon>
        <taxon>Flavobacteriia</taxon>
        <taxon>Flavobacteriales</taxon>
        <taxon>Flavobacteriaceae</taxon>
        <taxon>Algibacter</taxon>
    </lineage>
</organism>
<gene>
    <name evidence="2" type="ORF">JCM19274_4938</name>
</gene>
<feature type="transmembrane region" description="Helical" evidence="1">
    <location>
        <begin position="6"/>
        <end position="26"/>
    </location>
</feature>
<keyword evidence="1" id="KW-0472">Membrane</keyword>
<accession>A0A090WJH9</accession>
<evidence type="ECO:0000313" key="2">
    <source>
        <dbReference type="EMBL" id="GAL77225.1"/>
    </source>
</evidence>
<comment type="caution">
    <text evidence="2">The sequence shown here is derived from an EMBL/GenBank/DDBJ whole genome shotgun (WGS) entry which is preliminary data.</text>
</comment>
<name>A0A090WJH9_9FLAO</name>
<evidence type="ECO:0000313" key="3">
    <source>
        <dbReference type="Proteomes" id="UP000029643"/>
    </source>
</evidence>
<reference evidence="2 3" key="1">
    <citation type="journal article" date="2014" name="Genome Announc.">
        <title>Draft Genome Sequences of Marine Flavobacterium Algibacter lectus Strains SS8 and NR4.</title>
        <authorList>
            <person name="Takatani N."/>
            <person name="Nakanishi M."/>
            <person name="Meirelles P."/>
            <person name="Mino S."/>
            <person name="Suda W."/>
            <person name="Oshima K."/>
            <person name="Hattori M."/>
            <person name="Ohkuma M."/>
            <person name="Hosokawa M."/>
            <person name="Miyashita K."/>
            <person name="Thompson F.L."/>
            <person name="Niwa A."/>
            <person name="Sawabe T."/>
            <person name="Sawabe T."/>
        </authorList>
    </citation>
    <scope>NUCLEOTIDE SEQUENCE [LARGE SCALE GENOMIC DNA]</scope>
    <source>
        <strain evidence="3">JCM19274</strain>
    </source>
</reference>
<proteinExistence type="predicted"/>
<protein>
    <submittedName>
        <fullName evidence="2">2',3'-cyclic-nucleotide 2'-phosphodiesterase</fullName>
        <ecNumber evidence="2">3.1.4.16</ecNumber>
    </submittedName>
</protein>